<evidence type="ECO:0000313" key="3">
    <source>
        <dbReference type="Proteomes" id="UP000194267"/>
    </source>
</evidence>
<dbReference type="AlphaFoldDB" id="A0A1Y2T201"/>
<keyword evidence="1" id="KW-0472">Membrane</keyword>
<accession>A0A1Y2T201</accession>
<comment type="caution">
    <text evidence="2">The sequence shown here is derived from an EMBL/GenBank/DDBJ whole genome shotgun (WGS) entry which is preliminary data.</text>
</comment>
<gene>
    <name evidence="2" type="ORF">A6D92_16520</name>
</gene>
<feature type="transmembrane region" description="Helical" evidence="1">
    <location>
        <begin position="52"/>
        <end position="73"/>
    </location>
</feature>
<keyword evidence="1" id="KW-0812">Transmembrane</keyword>
<evidence type="ECO:0000313" key="2">
    <source>
        <dbReference type="EMBL" id="OTA40502.1"/>
    </source>
</evidence>
<protein>
    <submittedName>
        <fullName evidence="2">Uncharacterized protein</fullName>
    </submittedName>
</protein>
<reference evidence="3" key="1">
    <citation type="submission" date="2016-04" db="EMBL/GenBank/DDBJ databases">
        <authorList>
            <person name="Antunes L.P."/>
            <person name="Martins L.F."/>
            <person name="Pereira R.V."/>
            <person name="Thomas A.M."/>
            <person name="Barbosa D."/>
            <person name="Nascimento L."/>
            <person name="Silva G.M."/>
            <person name="Condomitti G.W."/>
            <person name="Digiampietri L.A."/>
            <person name="Lombardi K.C."/>
            <person name="Ramos P.L."/>
            <person name="Quaggio R.B."/>
            <person name="Oliveira J.C."/>
            <person name="Pascon R.C."/>
            <person name="Cruz J.B."/>
            <person name="Silva A.M."/>
            <person name="Setubal J.C."/>
        </authorList>
    </citation>
    <scope>NUCLEOTIDE SEQUENCE [LARGE SCALE GENOMIC DNA]</scope>
</reference>
<sequence>MRLDERRIRQYLRSEAARVVPPPDMWERIQREMDRDRLRQERRALRRRLFSVPRVAVAAFAVVMLGFLVAPYGPAARQMTLLPGRWFGIHRTWIAALTPTAWSEAGRPAVTDLRWSSQEITLLR</sequence>
<keyword evidence="1" id="KW-1133">Transmembrane helix</keyword>
<organism evidence="2 3">
    <name type="scientific">Symbiobacterium thermophilum</name>
    <dbReference type="NCBI Taxonomy" id="2734"/>
    <lineage>
        <taxon>Bacteria</taxon>
        <taxon>Bacillati</taxon>
        <taxon>Bacillota</taxon>
        <taxon>Clostridia</taxon>
        <taxon>Eubacteriales</taxon>
        <taxon>Symbiobacteriaceae</taxon>
        <taxon>Symbiobacterium</taxon>
    </lineage>
</organism>
<proteinExistence type="predicted"/>
<dbReference type="Proteomes" id="UP000194267">
    <property type="component" value="Unassembled WGS sequence"/>
</dbReference>
<name>A0A1Y2T201_SYMTR</name>
<evidence type="ECO:0000256" key="1">
    <source>
        <dbReference type="SAM" id="Phobius"/>
    </source>
</evidence>
<dbReference type="EMBL" id="LWLV01001624">
    <property type="protein sequence ID" value="OTA40502.1"/>
    <property type="molecule type" value="Genomic_DNA"/>
</dbReference>